<evidence type="ECO:0000256" key="2">
    <source>
        <dbReference type="ARBA" id="ARBA00022801"/>
    </source>
</evidence>
<keyword evidence="2 4" id="KW-0378">Hydrolase</keyword>
<dbReference type="Gene3D" id="3.40.50.1000">
    <property type="entry name" value="HAD superfamily/HAD-like"/>
    <property type="match status" value="1"/>
</dbReference>
<evidence type="ECO:0000256" key="1">
    <source>
        <dbReference type="ARBA" id="ARBA00001946"/>
    </source>
</evidence>
<dbReference type="GO" id="GO:0016787">
    <property type="term" value="F:hydrolase activity"/>
    <property type="evidence" value="ECO:0007669"/>
    <property type="project" value="UniProtKB-KW"/>
</dbReference>
<dbReference type="InterPro" id="IPR036412">
    <property type="entry name" value="HAD-like_sf"/>
</dbReference>
<dbReference type="InterPro" id="IPR051400">
    <property type="entry name" value="HAD-like_hydrolase"/>
</dbReference>
<dbReference type="EC" id="3.1.3.-" evidence="4"/>
<dbReference type="PANTHER" id="PTHR46470:SF3">
    <property type="entry name" value="N-ACYLNEURAMINATE-9-PHOSPHATASE"/>
    <property type="match status" value="1"/>
</dbReference>
<dbReference type="Proteomes" id="UP001595816">
    <property type="component" value="Unassembled WGS sequence"/>
</dbReference>
<dbReference type="PRINTS" id="PR00413">
    <property type="entry name" value="HADHALOGNASE"/>
</dbReference>
<reference evidence="5" key="1">
    <citation type="journal article" date="2019" name="Int. J. Syst. Evol. Microbiol.">
        <title>The Global Catalogue of Microorganisms (GCM) 10K type strain sequencing project: providing services to taxonomists for standard genome sequencing and annotation.</title>
        <authorList>
            <consortium name="The Broad Institute Genomics Platform"/>
            <consortium name="The Broad Institute Genome Sequencing Center for Infectious Disease"/>
            <person name="Wu L."/>
            <person name="Ma J."/>
        </authorList>
    </citation>
    <scope>NUCLEOTIDE SEQUENCE [LARGE SCALE GENOMIC DNA]</scope>
    <source>
        <strain evidence="5">CGMCC 4.7289</strain>
    </source>
</reference>
<evidence type="ECO:0000313" key="5">
    <source>
        <dbReference type="Proteomes" id="UP001595816"/>
    </source>
</evidence>
<proteinExistence type="predicted"/>
<dbReference type="InterPro" id="IPR006439">
    <property type="entry name" value="HAD-SF_hydro_IA"/>
</dbReference>
<keyword evidence="5" id="KW-1185">Reference proteome</keyword>
<evidence type="ECO:0000313" key="4">
    <source>
        <dbReference type="EMBL" id="MFC4134040.1"/>
    </source>
</evidence>
<accession>A0ABV8LSK0</accession>
<protein>
    <submittedName>
        <fullName evidence="4">HAD family hydrolase</fullName>
        <ecNumber evidence="4">3.1.3.-</ecNumber>
    </submittedName>
</protein>
<sequence>MLPPRALLLDFGGVVAEAVDDTADVGFPTRVHELIGRSLPLDRIEADLAAADAARDRWRSNPENPELSHVQLWADFVAKDWPEQAREMAVGWADELTSAWARRKWAVVEGMTEVLEFTVGRGLPVSIVSNTRSGEAYRGFLERAGLTGAFAAQIYSDEAGVFKPNPGMIRAATQALDVPAGQCWFVGDSLSRDIECGRRAGVGAAILRPSRSWTNDRWQAEPDAVVADGHELLKLLKRALDV</sequence>
<dbReference type="EMBL" id="JBHSAY010000015">
    <property type="protein sequence ID" value="MFC4134040.1"/>
    <property type="molecule type" value="Genomic_DNA"/>
</dbReference>
<comment type="caution">
    <text evidence="4">The sequence shown here is derived from an EMBL/GenBank/DDBJ whole genome shotgun (WGS) entry which is preliminary data.</text>
</comment>
<name>A0ABV8LSK0_9ACTN</name>
<dbReference type="SUPFAM" id="SSF56784">
    <property type="entry name" value="HAD-like"/>
    <property type="match status" value="1"/>
</dbReference>
<organism evidence="4 5">
    <name type="scientific">Hamadaea flava</name>
    <dbReference type="NCBI Taxonomy" id="1742688"/>
    <lineage>
        <taxon>Bacteria</taxon>
        <taxon>Bacillati</taxon>
        <taxon>Actinomycetota</taxon>
        <taxon>Actinomycetes</taxon>
        <taxon>Micromonosporales</taxon>
        <taxon>Micromonosporaceae</taxon>
        <taxon>Hamadaea</taxon>
    </lineage>
</organism>
<comment type="cofactor">
    <cofactor evidence="1">
        <name>Mg(2+)</name>
        <dbReference type="ChEBI" id="CHEBI:18420"/>
    </cofactor>
</comment>
<gene>
    <name evidence="4" type="ORF">ACFOZ4_25805</name>
</gene>
<dbReference type="InterPro" id="IPR023214">
    <property type="entry name" value="HAD_sf"/>
</dbReference>
<keyword evidence="3" id="KW-0460">Magnesium</keyword>
<dbReference type="Pfam" id="PF00702">
    <property type="entry name" value="Hydrolase"/>
    <property type="match status" value="1"/>
</dbReference>
<dbReference type="PANTHER" id="PTHR46470">
    <property type="entry name" value="N-ACYLNEURAMINATE-9-PHOSPHATASE"/>
    <property type="match status" value="1"/>
</dbReference>
<dbReference type="RefSeq" id="WP_253761767.1">
    <property type="nucleotide sequence ID" value="NZ_JAMZDZ010000001.1"/>
</dbReference>
<dbReference type="NCBIfam" id="TIGR01549">
    <property type="entry name" value="HAD-SF-IA-v1"/>
    <property type="match status" value="1"/>
</dbReference>
<evidence type="ECO:0000256" key="3">
    <source>
        <dbReference type="ARBA" id="ARBA00022842"/>
    </source>
</evidence>